<evidence type="ECO:0000259" key="3">
    <source>
        <dbReference type="PROSITE" id="PS50013"/>
    </source>
</evidence>
<dbReference type="InterPro" id="IPR016197">
    <property type="entry name" value="Chromo-like_dom_sf"/>
</dbReference>
<comment type="caution">
    <text evidence="4">The sequence shown here is derived from an EMBL/GenBank/DDBJ whole genome shotgun (WGS) entry which is preliminary data.</text>
</comment>
<dbReference type="GO" id="GO:0006338">
    <property type="term" value="P:chromatin remodeling"/>
    <property type="evidence" value="ECO:0007669"/>
    <property type="project" value="UniProtKB-ARBA"/>
</dbReference>
<dbReference type="InterPro" id="IPR000953">
    <property type="entry name" value="Chromo/chromo_shadow_dom"/>
</dbReference>
<accession>F9GAJ6</accession>
<dbReference type="STRING" id="660025.F9GAJ6"/>
<feature type="compositionally biased region" description="Basic and acidic residues" evidence="2">
    <location>
        <begin position="116"/>
        <end position="131"/>
    </location>
</feature>
<reference evidence="4" key="1">
    <citation type="journal article" date="2012" name="Mol. Plant Microbe Interact.">
        <title>A highly conserved effector in Fusarium oxysporum is required for full virulence on Arabidopsis.</title>
        <authorList>
            <person name="Thatcher L.F."/>
            <person name="Gardiner D.M."/>
            <person name="Kazan K."/>
            <person name="Manners J."/>
        </authorList>
    </citation>
    <scope>NUCLEOTIDE SEQUENCE [LARGE SCALE GENOMIC DNA]</scope>
    <source>
        <strain evidence="4">Fo5176</strain>
    </source>
</reference>
<dbReference type="SUPFAM" id="SSF54160">
    <property type="entry name" value="Chromo domain-like"/>
    <property type="match status" value="1"/>
</dbReference>
<protein>
    <recommendedName>
        <fullName evidence="3">Chromo domain-containing protein</fullName>
    </recommendedName>
</protein>
<dbReference type="OrthoDB" id="433924at2759"/>
<evidence type="ECO:0000256" key="1">
    <source>
        <dbReference type="ARBA" id="ARBA00011353"/>
    </source>
</evidence>
<dbReference type="Gene3D" id="2.40.50.40">
    <property type="match status" value="1"/>
</dbReference>
<evidence type="ECO:0000256" key="2">
    <source>
        <dbReference type="SAM" id="MobiDB-lite"/>
    </source>
</evidence>
<feature type="region of interest" description="Disordered" evidence="2">
    <location>
        <begin position="52"/>
        <end position="160"/>
    </location>
</feature>
<sequence length="301" mass="33935">MVSTNRSSFWVLLHITDTAASERATTRTQLNAQNHHKVNRDYRRLRLMVMATPNKVSPSTRRKSTAAETLPREDGSAHRNRPGATINSSASISGKLRNREPRAETPKVSPRNTETLAKRKSDPIKSAERVEPQSLERNGDKAQAQPNGDAPENVNPSSGGDNAIDKFIDYCVDTANSTVDIKVKWESGETTWESEWSLQEQVPTLIFKYWETLGGREAATNLDIYHVFRILKRITLPGKSKGASYQVQWVGYRQAESTLEQESKLRMIAPGELEKFEARQLVKRKSTRGPGRPRKKPRGQK</sequence>
<organism evidence="4">
    <name type="scientific">Fusarium oxysporum (strain Fo5176)</name>
    <name type="common">Fusarium vascular wilt</name>
    <dbReference type="NCBI Taxonomy" id="660025"/>
    <lineage>
        <taxon>Eukaryota</taxon>
        <taxon>Fungi</taxon>
        <taxon>Dikarya</taxon>
        <taxon>Ascomycota</taxon>
        <taxon>Pezizomycotina</taxon>
        <taxon>Sordariomycetes</taxon>
        <taxon>Hypocreomycetidae</taxon>
        <taxon>Hypocreales</taxon>
        <taxon>Nectriaceae</taxon>
        <taxon>Fusarium</taxon>
        <taxon>Fusarium oxysporum species complex</taxon>
    </lineage>
</organism>
<feature type="domain" description="Chromo" evidence="3">
    <location>
        <begin position="225"/>
        <end position="288"/>
    </location>
</feature>
<name>F9GAJ6_FUSOF</name>
<proteinExistence type="predicted"/>
<comment type="subunit">
    <text evidence="1">Component of the NuA4 histone acetyltransferase complex.</text>
</comment>
<dbReference type="EMBL" id="AFQF01004175">
    <property type="protein sequence ID" value="EGU73811.1"/>
    <property type="molecule type" value="Genomic_DNA"/>
</dbReference>
<dbReference type="AlphaFoldDB" id="F9GAJ6"/>
<evidence type="ECO:0000313" key="4">
    <source>
        <dbReference type="EMBL" id="EGU73811.1"/>
    </source>
</evidence>
<feature type="compositionally biased region" description="Basic residues" evidence="2">
    <location>
        <begin position="281"/>
        <end position="301"/>
    </location>
</feature>
<gene>
    <name evidence="4" type="ORF">FOXB_15678</name>
</gene>
<feature type="region of interest" description="Disordered" evidence="2">
    <location>
        <begin position="279"/>
        <end position="301"/>
    </location>
</feature>
<dbReference type="PROSITE" id="PS50013">
    <property type="entry name" value="CHROMO_2"/>
    <property type="match status" value="1"/>
</dbReference>